<dbReference type="AlphaFoldDB" id="A0A371BES9"/>
<feature type="signal peptide" evidence="1">
    <location>
        <begin position="1"/>
        <end position="20"/>
    </location>
</feature>
<protein>
    <recommendedName>
        <fullName evidence="4">Secreted protein</fullName>
    </recommendedName>
</protein>
<evidence type="ECO:0008006" key="4">
    <source>
        <dbReference type="Google" id="ProtNLM"/>
    </source>
</evidence>
<evidence type="ECO:0000313" key="2">
    <source>
        <dbReference type="EMBL" id="RDV05913.1"/>
    </source>
</evidence>
<dbReference type="PROSITE" id="PS51257">
    <property type="entry name" value="PROKAR_LIPOPROTEIN"/>
    <property type="match status" value="1"/>
</dbReference>
<name>A0A371BES9_9SPHN</name>
<gene>
    <name evidence="2" type="ORF">DXH95_00165</name>
</gene>
<reference evidence="3" key="1">
    <citation type="submission" date="2018-08" db="EMBL/GenBank/DDBJ databases">
        <authorList>
            <person name="Kim S.-J."/>
            <person name="Jung G.-Y."/>
        </authorList>
    </citation>
    <scope>NUCLEOTIDE SEQUENCE [LARGE SCALE GENOMIC DNA]</scope>
    <source>
        <strain evidence="3">GY_G</strain>
    </source>
</reference>
<evidence type="ECO:0000256" key="1">
    <source>
        <dbReference type="SAM" id="SignalP"/>
    </source>
</evidence>
<organism evidence="2 3">
    <name type="scientific">Sphingorhabdus pulchriflava</name>
    <dbReference type="NCBI Taxonomy" id="2292257"/>
    <lineage>
        <taxon>Bacteria</taxon>
        <taxon>Pseudomonadati</taxon>
        <taxon>Pseudomonadota</taxon>
        <taxon>Alphaproteobacteria</taxon>
        <taxon>Sphingomonadales</taxon>
        <taxon>Sphingomonadaceae</taxon>
        <taxon>Sphingorhabdus</taxon>
    </lineage>
</organism>
<dbReference type="EMBL" id="QRGP01000001">
    <property type="protein sequence ID" value="RDV05913.1"/>
    <property type="molecule type" value="Genomic_DNA"/>
</dbReference>
<comment type="caution">
    <text evidence="2">The sequence shown here is derived from an EMBL/GenBank/DDBJ whole genome shotgun (WGS) entry which is preliminary data.</text>
</comment>
<accession>A0A371BES9</accession>
<dbReference type="OrthoDB" id="7595819at2"/>
<keyword evidence="3" id="KW-1185">Reference proteome</keyword>
<proteinExistence type="predicted"/>
<dbReference type="Proteomes" id="UP000263833">
    <property type="component" value="Unassembled WGS sequence"/>
</dbReference>
<dbReference type="RefSeq" id="WP_115547473.1">
    <property type="nucleotide sequence ID" value="NZ_QRGP01000001.1"/>
</dbReference>
<feature type="chain" id="PRO_5016945184" description="Secreted protein" evidence="1">
    <location>
        <begin position="21"/>
        <end position="109"/>
    </location>
</feature>
<keyword evidence="1" id="KW-0732">Signal</keyword>
<sequence>MRFAALSLAPIALLALSACGEGGALDENVKSTMRQSLVSSCAATAEGQVPEGINVDLNKVCDCAADKFMAGKSVQDLISNPPTSMEDLAPIKECLKEIGPVTVAPPPEG</sequence>
<evidence type="ECO:0000313" key="3">
    <source>
        <dbReference type="Proteomes" id="UP000263833"/>
    </source>
</evidence>